<evidence type="ECO:0000256" key="2">
    <source>
        <dbReference type="ARBA" id="ARBA00022803"/>
    </source>
</evidence>
<organism evidence="4 5">
    <name type="scientific">Heyndrickxia coagulans</name>
    <name type="common">Weizmannia coagulans</name>
    <dbReference type="NCBI Taxonomy" id="1398"/>
    <lineage>
        <taxon>Bacteria</taxon>
        <taxon>Bacillati</taxon>
        <taxon>Bacillota</taxon>
        <taxon>Bacilli</taxon>
        <taxon>Bacillales</taxon>
        <taxon>Bacillaceae</taxon>
        <taxon>Heyndrickxia</taxon>
    </lineage>
</organism>
<dbReference type="RefSeq" id="WP_035188209.1">
    <property type="nucleotide sequence ID" value="NZ_KQ955811.1"/>
</dbReference>
<dbReference type="InterPro" id="IPR011990">
    <property type="entry name" value="TPR-like_helical_dom_sf"/>
</dbReference>
<dbReference type="EMBL" id="LRPN01000033">
    <property type="protein sequence ID" value="KWZ83969.1"/>
    <property type="molecule type" value="Genomic_DNA"/>
</dbReference>
<dbReference type="Proteomes" id="UP000070376">
    <property type="component" value="Unassembled WGS sequence"/>
</dbReference>
<dbReference type="PATRIC" id="fig|1398.22.peg.1038"/>
<evidence type="ECO:0000256" key="1">
    <source>
        <dbReference type="ARBA" id="ARBA00022737"/>
    </source>
</evidence>
<dbReference type="Gene3D" id="1.25.40.10">
    <property type="entry name" value="Tetratricopeptide repeat domain"/>
    <property type="match status" value="2"/>
</dbReference>
<name>A0A133KWA1_HEYCO</name>
<feature type="repeat" description="TPR" evidence="3">
    <location>
        <begin position="101"/>
        <end position="134"/>
    </location>
</feature>
<dbReference type="PROSITE" id="PS50005">
    <property type="entry name" value="TPR"/>
    <property type="match status" value="3"/>
</dbReference>
<proteinExistence type="predicted"/>
<dbReference type="SUPFAM" id="SSF48452">
    <property type="entry name" value="TPR-like"/>
    <property type="match status" value="1"/>
</dbReference>
<keyword evidence="2 3" id="KW-0802">TPR repeat</keyword>
<dbReference type="InterPro" id="IPR051685">
    <property type="entry name" value="Ycf3/AcsC/BcsC/TPR_MFPF"/>
</dbReference>
<feature type="repeat" description="TPR" evidence="3">
    <location>
        <begin position="135"/>
        <end position="168"/>
    </location>
</feature>
<sequence length="222" mass="25381">MNKHERGMKALQDKKYDEALKWFNEAIEDNPDDPVGYIHFGDVLLAAGEREKAQNFYRKALALKELPAPFYSLGTIQYEEGHYEAAAGCFEKAIRLGLKDKDTYFMLGMCFMMLGNPRFAMPYLQRSVELDEGDTEARFQYALSLIKSNFADEALKQFQKVLEQDPKHTDALYNTGAIYMQFLSDLEKAAGYFKKAVEIQPGHLLSGYGLKMVEKLKDIETL</sequence>
<gene>
    <name evidence="4" type="ORF">HMPREF3213_01028</name>
</gene>
<comment type="caution">
    <text evidence="4">The sequence shown here is derived from an EMBL/GenBank/DDBJ whole genome shotgun (WGS) entry which is preliminary data.</text>
</comment>
<dbReference type="AlphaFoldDB" id="A0A133KWA1"/>
<dbReference type="PANTHER" id="PTHR44943:SF8">
    <property type="entry name" value="TPR REPEAT-CONTAINING PROTEIN MJ0263"/>
    <property type="match status" value="1"/>
</dbReference>
<evidence type="ECO:0000313" key="5">
    <source>
        <dbReference type="Proteomes" id="UP000070376"/>
    </source>
</evidence>
<evidence type="ECO:0000256" key="3">
    <source>
        <dbReference type="PROSITE-ProRule" id="PRU00339"/>
    </source>
</evidence>
<dbReference type="SMART" id="SM00028">
    <property type="entry name" value="TPR"/>
    <property type="match status" value="6"/>
</dbReference>
<accession>A0A133KWA1</accession>
<dbReference type="Pfam" id="PF13432">
    <property type="entry name" value="TPR_16"/>
    <property type="match status" value="2"/>
</dbReference>
<dbReference type="Pfam" id="PF14559">
    <property type="entry name" value="TPR_19"/>
    <property type="match status" value="1"/>
</dbReference>
<feature type="repeat" description="TPR" evidence="3">
    <location>
        <begin position="67"/>
        <end position="100"/>
    </location>
</feature>
<protein>
    <submittedName>
        <fullName evidence="4">Tetratricopeptide repeat protein</fullName>
    </submittedName>
</protein>
<evidence type="ECO:0000313" key="4">
    <source>
        <dbReference type="EMBL" id="KWZ83969.1"/>
    </source>
</evidence>
<dbReference type="PANTHER" id="PTHR44943">
    <property type="entry name" value="CELLULOSE SYNTHASE OPERON PROTEIN C"/>
    <property type="match status" value="1"/>
</dbReference>
<keyword evidence="1" id="KW-0677">Repeat</keyword>
<dbReference type="InterPro" id="IPR019734">
    <property type="entry name" value="TPR_rpt"/>
</dbReference>
<reference evidence="5" key="1">
    <citation type="submission" date="2016-01" db="EMBL/GenBank/DDBJ databases">
        <authorList>
            <person name="Mitreva M."/>
            <person name="Pepin K.H."/>
            <person name="Mihindukulasuriya K.A."/>
            <person name="Fulton R."/>
            <person name="Fronick C."/>
            <person name="O'Laughlin M."/>
            <person name="Miner T."/>
            <person name="Herter B."/>
            <person name="Rosa B.A."/>
            <person name="Cordes M."/>
            <person name="Tomlinson C."/>
            <person name="Wollam A."/>
            <person name="Palsikar V.B."/>
            <person name="Mardis E.R."/>
            <person name="Wilson R.K."/>
        </authorList>
    </citation>
    <scope>NUCLEOTIDE SEQUENCE [LARGE SCALE GENOMIC DNA]</scope>
    <source>
        <strain evidence="5">GED7749B</strain>
    </source>
</reference>